<sequence length="205" mass="23039">MPLHPAMGTSWKRALRIFQLISRLIFLQRRCALEDIQSYLLRKPRRRLALRIFATREKLLSTAAGQIGVVFSTVKRLEGSLMVCFHYSNLSNVESRCLDYPRRIIGYSFRSRRSQRGGTALSKLCTLTWSASTDPGNTYARRGAQVLASNIAYPGGTKTEVAKLHLWPILNGNSTPLWSLGSSKPLVNDGPLPNIWVYGKVFSLL</sequence>
<gene>
    <name evidence="1" type="ORF">B0H17DRAFT_1179530</name>
</gene>
<dbReference type="EMBL" id="JARKIE010000056">
    <property type="protein sequence ID" value="KAJ7691818.1"/>
    <property type="molecule type" value="Genomic_DNA"/>
</dbReference>
<comment type="caution">
    <text evidence="1">The sequence shown here is derived from an EMBL/GenBank/DDBJ whole genome shotgun (WGS) entry which is preliminary data.</text>
</comment>
<name>A0AAD7DI04_MYCRO</name>
<proteinExistence type="predicted"/>
<dbReference type="AlphaFoldDB" id="A0AAD7DI04"/>
<reference evidence="1" key="1">
    <citation type="submission" date="2023-03" db="EMBL/GenBank/DDBJ databases">
        <title>Massive genome expansion in bonnet fungi (Mycena s.s.) driven by repeated elements and novel gene families across ecological guilds.</title>
        <authorList>
            <consortium name="Lawrence Berkeley National Laboratory"/>
            <person name="Harder C.B."/>
            <person name="Miyauchi S."/>
            <person name="Viragh M."/>
            <person name="Kuo A."/>
            <person name="Thoen E."/>
            <person name="Andreopoulos B."/>
            <person name="Lu D."/>
            <person name="Skrede I."/>
            <person name="Drula E."/>
            <person name="Henrissat B."/>
            <person name="Morin E."/>
            <person name="Kohler A."/>
            <person name="Barry K."/>
            <person name="LaButti K."/>
            <person name="Morin E."/>
            <person name="Salamov A."/>
            <person name="Lipzen A."/>
            <person name="Mereny Z."/>
            <person name="Hegedus B."/>
            <person name="Baldrian P."/>
            <person name="Stursova M."/>
            <person name="Weitz H."/>
            <person name="Taylor A."/>
            <person name="Grigoriev I.V."/>
            <person name="Nagy L.G."/>
            <person name="Martin F."/>
            <person name="Kauserud H."/>
        </authorList>
    </citation>
    <scope>NUCLEOTIDE SEQUENCE</scope>
    <source>
        <strain evidence="1">CBHHK067</strain>
    </source>
</reference>
<protein>
    <submittedName>
        <fullName evidence="1">Uncharacterized protein</fullName>
    </submittedName>
</protein>
<evidence type="ECO:0000313" key="2">
    <source>
        <dbReference type="Proteomes" id="UP001221757"/>
    </source>
</evidence>
<organism evidence="1 2">
    <name type="scientific">Mycena rosella</name>
    <name type="common">Pink bonnet</name>
    <name type="synonym">Agaricus rosellus</name>
    <dbReference type="NCBI Taxonomy" id="1033263"/>
    <lineage>
        <taxon>Eukaryota</taxon>
        <taxon>Fungi</taxon>
        <taxon>Dikarya</taxon>
        <taxon>Basidiomycota</taxon>
        <taxon>Agaricomycotina</taxon>
        <taxon>Agaricomycetes</taxon>
        <taxon>Agaricomycetidae</taxon>
        <taxon>Agaricales</taxon>
        <taxon>Marasmiineae</taxon>
        <taxon>Mycenaceae</taxon>
        <taxon>Mycena</taxon>
    </lineage>
</organism>
<accession>A0AAD7DI04</accession>
<keyword evidence="2" id="KW-1185">Reference proteome</keyword>
<dbReference type="Proteomes" id="UP001221757">
    <property type="component" value="Unassembled WGS sequence"/>
</dbReference>
<evidence type="ECO:0000313" key="1">
    <source>
        <dbReference type="EMBL" id="KAJ7691818.1"/>
    </source>
</evidence>